<keyword evidence="4 7" id="KW-0812">Transmembrane</keyword>
<feature type="transmembrane region" description="Helical" evidence="7">
    <location>
        <begin position="73"/>
        <end position="99"/>
    </location>
</feature>
<dbReference type="Gene3D" id="1.10.3720.10">
    <property type="entry name" value="MetI-like"/>
    <property type="match status" value="1"/>
</dbReference>
<evidence type="ECO:0000313" key="9">
    <source>
        <dbReference type="EMBL" id="PVA05363.1"/>
    </source>
</evidence>
<dbReference type="AlphaFoldDB" id="A0A2T7FT85"/>
<evidence type="ECO:0000313" key="10">
    <source>
        <dbReference type="Proteomes" id="UP000244817"/>
    </source>
</evidence>
<sequence>MAVGRAGKRKWSAGCTAVLTLMPTVVICLIAYYGSIGWTIGMSFTTSGILPKYEFAGFDQYIRLWSEPRWHTAFANMFIFGALYVGGCLVFGVALAIAVDQGVRGRNFLQSLFLYPIALSFIVTGLAWQWFLNPTVGLQAFVRSLGFEGFVFDWLSSPEKAIFTLVIAGVWQSSGLVMAIVYAGLGSIDSEIWRAGRVDGIPKVRMYRRVILPMLTPVLLVCVVLLAMNVVKSYDLVVAMTGGGPGFSTDLPAKFVVDNLFQRANIGLASAGATVMLLAVLVILLLSACIQRIRKARP</sequence>
<keyword evidence="6 7" id="KW-0472">Membrane</keyword>
<dbReference type="EMBL" id="QCYG01000011">
    <property type="protein sequence ID" value="PVA05363.1"/>
    <property type="molecule type" value="Genomic_DNA"/>
</dbReference>
<evidence type="ECO:0000256" key="1">
    <source>
        <dbReference type="ARBA" id="ARBA00004651"/>
    </source>
</evidence>
<keyword evidence="10" id="KW-1185">Reference proteome</keyword>
<organism evidence="9 10">
    <name type="scientific">Thalassorhabdomicrobium marinisediminis</name>
    <dbReference type="NCBI Taxonomy" id="2170577"/>
    <lineage>
        <taxon>Bacteria</taxon>
        <taxon>Pseudomonadati</taxon>
        <taxon>Pseudomonadota</taxon>
        <taxon>Alphaproteobacteria</taxon>
        <taxon>Rhodobacterales</taxon>
        <taxon>Paracoccaceae</taxon>
        <taxon>Thalassorhabdomicrobium</taxon>
    </lineage>
</organism>
<gene>
    <name evidence="9" type="ORF">DC363_15200</name>
</gene>
<dbReference type="InterPro" id="IPR000515">
    <property type="entry name" value="MetI-like"/>
</dbReference>
<keyword evidence="2 7" id="KW-0813">Transport</keyword>
<evidence type="ECO:0000256" key="2">
    <source>
        <dbReference type="ARBA" id="ARBA00022448"/>
    </source>
</evidence>
<feature type="transmembrane region" description="Helical" evidence="7">
    <location>
        <begin position="206"/>
        <end position="228"/>
    </location>
</feature>
<name>A0A2T7FT85_9RHOB</name>
<protein>
    <submittedName>
        <fullName evidence="9">Sugar ABC transporter permease</fullName>
    </submittedName>
</protein>
<feature type="transmembrane region" description="Helical" evidence="7">
    <location>
        <begin position="266"/>
        <end position="290"/>
    </location>
</feature>
<evidence type="ECO:0000259" key="8">
    <source>
        <dbReference type="PROSITE" id="PS50928"/>
    </source>
</evidence>
<feature type="domain" description="ABC transmembrane type-1" evidence="8">
    <location>
        <begin position="74"/>
        <end position="287"/>
    </location>
</feature>
<dbReference type="GO" id="GO:0005886">
    <property type="term" value="C:plasma membrane"/>
    <property type="evidence" value="ECO:0007669"/>
    <property type="project" value="UniProtKB-SubCell"/>
</dbReference>
<dbReference type="Pfam" id="PF00528">
    <property type="entry name" value="BPD_transp_1"/>
    <property type="match status" value="1"/>
</dbReference>
<evidence type="ECO:0000256" key="7">
    <source>
        <dbReference type="RuleBase" id="RU363032"/>
    </source>
</evidence>
<dbReference type="PANTHER" id="PTHR30193">
    <property type="entry name" value="ABC TRANSPORTER PERMEASE PROTEIN"/>
    <property type="match status" value="1"/>
</dbReference>
<proteinExistence type="inferred from homology"/>
<dbReference type="InterPro" id="IPR051393">
    <property type="entry name" value="ABC_transporter_permease"/>
</dbReference>
<evidence type="ECO:0000256" key="6">
    <source>
        <dbReference type="ARBA" id="ARBA00023136"/>
    </source>
</evidence>
<keyword evidence="5 7" id="KW-1133">Transmembrane helix</keyword>
<evidence type="ECO:0000256" key="5">
    <source>
        <dbReference type="ARBA" id="ARBA00022989"/>
    </source>
</evidence>
<evidence type="ECO:0000256" key="3">
    <source>
        <dbReference type="ARBA" id="ARBA00022475"/>
    </source>
</evidence>
<comment type="caution">
    <text evidence="9">The sequence shown here is derived from an EMBL/GenBank/DDBJ whole genome shotgun (WGS) entry which is preliminary data.</text>
</comment>
<comment type="subcellular location">
    <subcellularLocation>
        <location evidence="1 7">Cell membrane</location>
        <topology evidence="1 7">Multi-pass membrane protein</topology>
    </subcellularLocation>
</comment>
<dbReference type="OrthoDB" id="9801818at2"/>
<reference evidence="9 10" key="1">
    <citation type="submission" date="2018-04" db="EMBL/GenBank/DDBJ databases">
        <title>Pelagivirga bohaiensis gen. nov., sp. nov., a bacterium isolated from the Bohai Sea.</title>
        <authorList>
            <person name="Ji X."/>
        </authorList>
    </citation>
    <scope>NUCLEOTIDE SEQUENCE [LARGE SCALE GENOMIC DNA]</scope>
    <source>
        <strain evidence="9 10">BH-SD16</strain>
    </source>
</reference>
<dbReference type="InterPro" id="IPR035906">
    <property type="entry name" value="MetI-like_sf"/>
</dbReference>
<feature type="transmembrane region" description="Helical" evidence="7">
    <location>
        <begin position="12"/>
        <end position="34"/>
    </location>
</feature>
<keyword evidence="3" id="KW-1003">Cell membrane</keyword>
<dbReference type="PANTHER" id="PTHR30193:SF42">
    <property type="entry name" value="ABC TRANSPORTER PERMEASE PROTEIN"/>
    <property type="match status" value="1"/>
</dbReference>
<dbReference type="GO" id="GO:0055085">
    <property type="term" value="P:transmembrane transport"/>
    <property type="evidence" value="ECO:0007669"/>
    <property type="project" value="InterPro"/>
</dbReference>
<dbReference type="CDD" id="cd06261">
    <property type="entry name" value="TM_PBP2"/>
    <property type="match status" value="1"/>
</dbReference>
<dbReference type="SUPFAM" id="SSF161098">
    <property type="entry name" value="MetI-like"/>
    <property type="match status" value="1"/>
</dbReference>
<comment type="similarity">
    <text evidence="7">Belongs to the binding-protein-dependent transport system permease family.</text>
</comment>
<feature type="transmembrane region" description="Helical" evidence="7">
    <location>
        <begin position="161"/>
        <end position="185"/>
    </location>
</feature>
<feature type="transmembrane region" description="Helical" evidence="7">
    <location>
        <begin position="111"/>
        <end position="131"/>
    </location>
</feature>
<evidence type="ECO:0000256" key="4">
    <source>
        <dbReference type="ARBA" id="ARBA00022692"/>
    </source>
</evidence>
<dbReference type="Proteomes" id="UP000244817">
    <property type="component" value="Unassembled WGS sequence"/>
</dbReference>
<accession>A0A2T7FT85</accession>
<dbReference type="PROSITE" id="PS50928">
    <property type="entry name" value="ABC_TM1"/>
    <property type="match status" value="1"/>
</dbReference>